<sequence length="146" mass="15861">MSDNIGPKELSNAFKYLLAYQLNSIASDGVMPSAHGALHKLLCSCYSKNTEVVDIYDIPGDTQEAEYTKRAIEGPENNNKTPSISFPPTSSSPGAVVSTLPTSPSPSELKTRQGGRRKEDGREEKKIEENSSPIIVEVYDDTPKVS</sequence>
<name>A0A1I7U5B3_9PELO</name>
<dbReference type="eggNOG" id="ENOG502TIAJ">
    <property type="taxonomic scope" value="Eukaryota"/>
</dbReference>
<organism evidence="2 3">
    <name type="scientific">Caenorhabditis tropicalis</name>
    <dbReference type="NCBI Taxonomy" id="1561998"/>
    <lineage>
        <taxon>Eukaryota</taxon>
        <taxon>Metazoa</taxon>
        <taxon>Ecdysozoa</taxon>
        <taxon>Nematoda</taxon>
        <taxon>Chromadorea</taxon>
        <taxon>Rhabditida</taxon>
        <taxon>Rhabditina</taxon>
        <taxon>Rhabditomorpha</taxon>
        <taxon>Rhabditoidea</taxon>
        <taxon>Rhabditidae</taxon>
        <taxon>Peloderinae</taxon>
        <taxon>Caenorhabditis</taxon>
    </lineage>
</organism>
<accession>A0A1I7U5B3</accession>
<evidence type="ECO:0000313" key="2">
    <source>
        <dbReference type="Proteomes" id="UP000095282"/>
    </source>
</evidence>
<keyword evidence="2" id="KW-1185">Reference proteome</keyword>
<evidence type="ECO:0000313" key="3">
    <source>
        <dbReference type="WBParaSite" id="Csp11.Scaffold629.g15007.t1"/>
    </source>
</evidence>
<protein>
    <submittedName>
        <fullName evidence="3">Uncharacterized protein</fullName>
    </submittedName>
</protein>
<evidence type="ECO:0000256" key="1">
    <source>
        <dbReference type="SAM" id="MobiDB-lite"/>
    </source>
</evidence>
<dbReference type="WBParaSite" id="Csp11.Scaffold629.g15007.t1">
    <property type="protein sequence ID" value="Csp11.Scaffold629.g15007.t1"/>
    <property type="gene ID" value="Csp11.Scaffold629.g15007"/>
</dbReference>
<dbReference type="AlphaFoldDB" id="A0A1I7U5B3"/>
<reference evidence="3" key="1">
    <citation type="submission" date="2016-11" db="UniProtKB">
        <authorList>
            <consortium name="WormBaseParasite"/>
        </authorList>
    </citation>
    <scope>IDENTIFICATION</scope>
</reference>
<dbReference type="Proteomes" id="UP000095282">
    <property type="component" value="Unplaced"/>
</dbReference>
<feature type="compositionally biased region" description="Basic and acidic residues" evidence="1">
    <location>
        <begin position="116"/>
        <end position="129"/>
    </location>
</feature>
<feature type="region of interest" description="Disordered" evidence="1">
    <location>
        <begin position="70"/>
        <end position="146"/>
    </location>
</feature>
<feature type="compositionally biased region" description="Low complexity" evidence="1">
    <location>
        <begin position="81"/>
        <end position="107"/>
    </location>
</feature>
<proteinExistence type="predicted"/>
<dbReference type="STRING" id="1561998.A0A1I7U5B3"/>